<comment type="caution">
    <text evidence="2">The sequence shown here is derived from an EMBL/GenBank/DDBJ whole genome shotgun (WGS) entry which is preliminary data.</text>
</comment>
<evidence type="ECO:0000313" key="2">
    <source>
        <dbReference type="EMBL" id="GAA0637240.1"/>
    </source>
</evidence>
<evidence type="ECO:0000256" key="1">
    <source>
        <dbReference type="SAM" id="MobiDB-lite"/>
    </source>
</evidence>
<proteinExistence type="predicted"/>
<gene>
    <name evidence="2" type="ORF">GCM10009535_11960</name>
</gene>
<dbReference type="EMBL" id="BAAAGU010000009">
    <property type="protein sequence ID" value="GAA0637240.1"/>
    <property type="molecule type" value="Genomic_DNA"/>
</dbReference>
<accession>A0ABP3SG38</accession>
<keyword evidence="3" id="KW-1185">Reference proteome</keyword>
<sequence length="78" mass="8337">MPRIKLSSWYGDHKPGDEIDVDEVLLKALRKDGVVAAVVQAPVEEPAPAPAPQQPPAHSAPVAERPAPAVAETGRKRR</sequence>
<reference evidence="3" key="1">
    <citation type="journal article" date="2019" name="Int. J. Syst. Evol. Microbiol.">
        <title>The Global Catalogue of Microorganisms (GCM) 10K type strain sequencing project: providing services to taxonomists for standard genome sequencing and annotation.</title>
        <authorList>
            <consortium name="The Broad Institute Genomics Platform"/>
            <consortium name="The Broad Institute Genome Sequencing Center for Infectious Disease"/>
            <person name="Wu L."/>
            <person name="Ma J."/>
        </authorList>
    </citation>
    <scope>NUCLEOTIDE SEQUENCE [LARGE SCALE GENOMIC DNA]</scope>
    <source>
        <strain evidence="3">JCM 10367</strain>
    </source>
</reference>
<feature type="compositionally biased region" description="Pro residues" evidence="1">
    <location>
        <begin position="45"/>
        <end position="55"/>
    </location>
</feature>
<name>A0ABP3SG38_9ACTN</name>
<organism evidence="2 3">
    <name type="scientific">Streptomyces thermocarboxydovorans</name>
    <dbReference type="NCBI Taxonomy" id="59298"/>
    <lineage>
        <taxon>Bacteria</taxon>
        <taxon>Bacillati</taxon>
        <taxon>Actinomycetota</taxon>
        <taxon>Actinomycetes</taxon>
        <taxon>Kitasatosporales</taxon>
        <taxon>Streptomycetaceae</taxon>
        <taxon>Streptomyces</taxon>
    </lineage>
</organism>
<feature type="compositionally biased region" description="Low complexity" evidence="1">
    <location>
        <begin position="56"/>
        <end position="72"/>
    </location>
</feature>
<feature type="region of interest" description="Disordered" evidence="1">
    <location>
        <begin position="45"/>
        <end position="78"/>
    </location>
</feature>
<dbReference type="RefSeq" id="WP_343998298.1">
    <property type="nucleotide sequence ID" value="NZ_BAAAGU010000009.1"/>
</dbReference>
<dbReference type="Proteomes" id="UP001500724">
    <property type="component" value="Unassembled WGS sequence"/>
</dbReference>
<protein>
    <submittedName>
        <fullName evidence="2">Uncharacterized protein</fullName>
    </submittedName>
</protein>
<evidence type="ECO:0000313" key="3">
    <source>
        <dbReference type="Proteomes" id="UP001500724"/>
    </source>
</evidence>